<evidence type="ECO:0000256" key="1">
    <source>
        <dbReference type="SAM" id="Phobius"/>
    </source>
</evidence>
<dbReference type="GeneID" id="37169191"/>
<name>A0A8G1QWX7_9EURO</name>
<keyword evidence="3" id="KW-1185">Reference proteome</keyword>
<dbReference type="Proteomes" id="UP000249526">
    <property type="component" value="Unassembled WGS sequence"/>
</dbReference>
<evidence type="ECO:0000313" key="2">
    <source>
        <dbReference type="EMBL" id="RAH55082.1"/>
    </source>
</evidence>
<protein>
    <recommendedName>
        <fullName evidence="4">Transmembrane protein</fullName>
    </recommendedName>
</protein>
<accession>A0A8G1QWX7</accession>
<dbReference type="AlphaFoldDB" id="A0A8G1QWX7"/>
<dbReference type="RefSeq" id="XP_025513004.1">
    <property type="nucleotide sequence ID" value="XM_025665789.1"/>
</dbReference>
<feature type="transmembrane region" description="Helical" evidence="1">
    <location>
        <begin position="33"/>
        <end position="52"/>
    </location>
</feature>
<sequence length="88" mass="9777">MEAYDVSCRDSVTKPRLCHSNFPSTSPLRLRPFRFLSLSSCLLSLPLLFLFFESPSLARGFFNSSASVSSSVIPLRPLRTLRSSPPAI</sequence>
<reference evidence="2 3" key="1">
    <citation type="submission" date="2018-02" db="EMBL/GenBank/DDBJ databases">
        <title>The genomes of Aspergillus section Nigri reveals drivers in fungal speciation.</title>
        <authorList>
            <consortium name="DOE Joint Genome Institute"/>
            <person name="Vesth T.C."/>
            <person name="Nybo J."/>
            <person name="Theobald S."/>
            <person name="Brandl J."/>
            <person name="Frisvad J.C."/>
            <person name="Nielsen K.F."/>
            <person name="Lyhne E.K."/>
            <person name="Kogle M.E."/>
            <person name="Kuo A."/>
            <person name="Riley R."/>
            <person name="Clum A."/>
            <person name="Nolan M."/>
            <person name="Lipzen A."/>
            <person name="Salamov A."/>
            <person name="Henrissat B."/>
            <person name="Wiebenga A."/>
            <person name="De vries R.P."/>
            <person name="Grigoriev I.V."/>
            <person name="Mortensen U.H."/>
            <person name="Andersen M.R."/>
            <person name="Baker S.E."/>
        </authorList>
    </citation>
    <scope>NUCLEOTIDE SEQUENCE [LARGE SCALE GENOMIC DNA]</scope>
    <source>
        <strain evidence="2 3">CBS 112811</strain>
    </source>
</reference>
<evidence type="ECO:0000313" key="3">
    <source>
        <dbReference type="Proteomes" id="UP000249526"/>
    </source>
</evidence>
<gene>
    <name evidence="2" type="ORF">BO85DRAFT_92001</name>
</gene>
<keyword evidence="1" id="KW-0812">Transmembrane</keyword>
<dbReference type="EMBL" id="KZ825070">
    <property type="protein sequence ID" value="RAH55082.1"/>
    <property type="molecule type" value="Genomic_DNA"/>
</dbReference>
<organism evidence="2 3">
    <name type="scientific">Aspergillus piperis CBS 112811</name>
    <dbReference type="NCBI Taxonomy" id="1448313"/>
    <lineage>
        <taxon>Eukaryota</taxon>
        <taxon>Fungi</taxon>
        <taxon>Dikarya</taxon>
        <taxon>Ascomycota</taxon>
        <taxon>Pezizomycotina</taxon>
        <taxon>Eurotiomycetes</taxon>
        <taxon>Eurotiomycetidae</taxon>
        <taxon>Eurotiales</taxon>
        <taxon>Aspergillaceae</taxon>
        <taxon>Aspergillus</taxon>
        <taxon>Aspergillus subgen. Circumdati</taxon>
    </lineage>
</organism>
<keyword evidence="1" id="KW-1133">Transmembrane helix</keyword>
<proteinExistence type="predicted"/>
<keyword evidence="1" id="KW-0472">Membrane</keyword>
<evidence type="ECO:0008006" key="4">
    <source>
        <dbReference type="Google" id="ProtNLM"/>
    </source>
</evidence>